<keyword evidence="4" id="KW-1185">Reference proteome</keyword>
<reference evidence="3 4" key="1">
    <citation type="journal article" date="2016" name="Mol. Biol. Evol.">
        <title>Comparative Genomics of Early-Diverging Mushroom-Forming Fungi Provides Insights into the Origins of Lignocellulose Decay Capabilities.</title>
        <authorList>
            <person name="Nagy L.G."/>
            <person name="Riley R."/>
            <person name="Tritt A."/>
            <person name="Adam C."/>
            <person name="Daum C."/>
            <person name="Floudas D."/>
            <person name="Sun H."/>
            <person name="Yadav J.S."/>
            <person name="Pangilinan J."/>
            <person name="Larsson K.H."/>
            <person name="Matsuura K."/>
            <person name="Barry K."/>
            <person name="Labutti K."/>
            <person name="Kuo R."/>
            <person name="Ohm R.A."/>
            <person name="Bhattacharya S.S."/>
            <person name="Shirouzu T."/>
            <person name="Yoshinaga Y."/>
            <person name="Martin F.M."/>
            <person name="Grigoriev I.V."/>
            <person name="Hibbett D.S."/>
        </authorList>
    </citation>
    <scope>NUCLEOTIDE SEQUENCE [LARGE SCALE GENOMIC DNA]</scope>
    <source>
        <strain evidence="3 4">HHB14362 ss-1</strain>
    </source>
</reference>
<protein>
    <submittedName>
        <fullName evidence="3">Uncharacterized protein</fullName>
    </submittedName>
</protein>
<feature type="signal peptide" evidence="2">
    <location>
        <begin position="1"/>
        <end position="23"/>
    </location>
</feature>
<gene>
    <name evidence="3" type="ORF">NEOLEDRAFT_1156051</name>
</gene>
<dbReference type="Proteomes" id="UP000076761">
    <property type="component" value="Unassembled WGS sequence"/>
</dbReference>
<evidence type="ECO:0000313" key="4">
    <source>
        <dbReference type="Proteomes" id="UP000076761"/>
    </source>
</evidence>
<evidence type="ECO:0000256" key="1">
    <source>
        <dbReference type="SAM" id="MobiDB-lite"/>
    </source>
</evidence>
<feature type="region of interest" description="Disordered" evidence="1">
    <location>
        <begin position="151"/>
        <end position="174"/>
    </location>
</feature>
<dbReference type="STRING" id="1314782.A0A165SZK6"/>
<feature type="chain" id="PRO_5007866770" evidence="2">
    <location>
        <begin position="24"/>
        <end position="713"/>
    </location>
</feature>
<dbReference type="InParanoid" id="A0A165SZK6"/>
<evidence type="ECO:0000256" key="2">
    <source>
        <dbReference type="SAM" id="SignalP"/>
    </source>
</evidence>
<evidence type="ECO:0000313" key="3">
    <source>
        <dbReference type="EMBL" id="KZT25910.1"/>
    </source>
</evidence>
<name>A0A165SZK6_9AGAM</name>
<dbReference type="EMBL" id="KV425569">
    <property type="protein sequence ID" value="KZT25910.1"/>
    <property type="molecule type" value="Genomic_DNA"/>
</dbReference>
<organism evidence="3 4">
    <name type="scientific">Neolentinus lepideus HHB14362 ss-1</name>
    <dbReference type="NCBI Taxonomy" id="1314782"/>
    <lineage>
        <taxon>Eukaryota</taxon>
        <taxon>Fungi</taxon>
        <taxon>Dikarya</taxon>
        <taxon>Basidiomycota</taxon>
        <taxon>Agaricomycotina</taxon>
        <taxon>Agaricomycetes</taxon>
        <taxon>Gloeophyllales</taxon>
        <taxon>Gloeophyllaceae</taxon>
        <taxon>Neolentinus</taxon>
    </lineage>
</organism>
<sequence length="713" mass="71116">MYSKSSAAFVILSLFTLSEPVLGRYRWMERDNRAVILNPRRFGQEHPAVIDKLSSACPGQVCGVLAGQAITPLLAAQGECTQQDMADSIIDAAQQFDNATKTNMIALAVEYRQAEKNTPPDFTTNPPTNRNSVFCQTAPKNAELNGLVQAQDPANDPNIFFDPNGSKSVTKGSQANTFPFGTNSSAVTGSSAAASTSTAAISSSAAASAATSSAASSATSSAADVSATNSAADAASTGTSCAVVTVTSTITATATDGATASSASVVATSSAAAASSTAAASSIGNFGSCSIPQIEFGVGFDNRKETSFQPTDKTSYNHGSADNGDIVTQFMCDTLVNTCNADATAKATCAQAKVAFDSKTAKTGAQADAFNAVFGITTNFATVQPLDDQGNPVGAVSSSAAATTSAASATSAVSSAAAATVTSAAAATASSSAASTGSSSGIGNFGSCSVPQIEFGVGFDNRKETSFQPTDKTSYNHGSADNGDIVTQFMCDTLVNSCNADATAKATCAQAKVAFDSKTAKTGAQADAFNAVFGITTNFATVQPLDDQGNPVGAVSSSAAAAATTAAASTAAVVATSAAATISSAAAAASSSAASTGSSSGIGNFGSCSVPQIEFGVGFDNRKETSFQPTDKASYNHGSADNGDIITQFMCDNLVNSCGADATAKATCAQAKVAFDSKTAKTGAQADAFNAVFGITTNFAAIQPLDDQGNAVN</sequence>
<dbReference type="AlphaFoldDB" id="A0A165SZK6"/>
<keyword evidence="2" id="KW-0732">Signal</keyword>
<proteinExistence type="predicted"/>
<accession>A0A165SZK6</accession>
<feature type="compositionally biased region" description="Polar residues" evidence="1">
    <location>
        <begin position="165"/>
        <end position="174"/>
    </location>
</feature>
<dbReference type="OrthoDB" id="2507450at2759"/>